<dbReference type="OrthoDB" id="17410at2759"/>
<accession>F0Y1F9</accession>
<dbReference type="InterPro" id="IPR001680">
    <property type="entry name" value="WD40_rpt"/>
</dbReference>
<dbReference type="KEGG" id="aaf:AURANDRAFT_22241"/>
<dbReference type="SUPFAM" id="SSF50978">
    <property type="entry name" value="WD40 repeat-like"/>
    <property type="match status" value="1"/>
</dbReference>
<gene>
    <name evidence="4" type="ORF">AURANDRAFT_22241</name>
</gene>
<evidence type="ECO:0000313" key="5">
    <source>
        <dbReference type="Proteomes" id="UP000002729"/>
    </source>
</evidence>
<dbReference type="SMART" id="SM00320">
    <property type="entry name" value="WD40"/>
    <property type="match status" value="2"/>
</dbReference>
<dbReference type="PANTHER" id="PTHR19846">
    <property type="entry name" value="WD40 REPEAT PROTEIN"/>
    <property type="match status" value="1"/>
</dbReference>
<dbReference type="GeneID" id="20219579"/>
<keyword evidence="2" id="KW-0677">Repeat</keyword>
<dbReference type="GO" id="GO:0030621">
    <property type="term" value="F:U4 snRNA binding"/>
    <property type="evidence" value="ECO:0007669"/>
    <property type="project" value="TreeGrafter"/>
</dbReference>
<dbReference type="InterPro" id="IPR036322">
    <property type="entry name" value="WD40_repeat_dom_sf"/>
</dbReference>
<dbReference type="Pfam" id="PF00400">
    <property type="entry name" value="WD40"/>
    <property type="match status" value="2"/>
</dbReference>
<dbReference type="InterPro" id="IPR019775">
    <property type="entry name" value="WD40_repeat_CS"/>
</dbReference>
<dbReference type="eggNOG" id="KOG0271">
    <property type="taxonomic scope" value="Eukaryota"/>
</dbReference>
<dbReference type="EMBL" id="GL833123">
    <property type="protein sequence ID" value="EGB10944.1"/>
    <property type="molecule type" value="Genomic_DNA"/>
</dbReference>
<evidence type="ECO:0000313" key="4">
    <source>
        <dbReference type="EMBL" id="EGB10944.1"/>
    </source>
</evidence>
<dbReference type="InterPro" id="IPR015943">
    <property type="entry name" value="WD40/YVTN_repeat-like_dom_sf"/>
</dbReference>
<dbReference type="PANTHER" id="PTHR19846:SF0">
    <property type="entry name" value="PRE-MRNA PROCESSING FACTOR 4"/>
    <property type="match status" value="1"/>
</dbReference>
<dbReference type="Gene3D" id="2.130.10.10">
    <property type="entry name" value="YVTN repeat-like/Quinoprotein amine dehydrogenase"/>
    <property type="match status" value="1"/>
</dbReference>
<dbReference type="AlphaFoldDB" id="F0Y1F9"/>
<evidence type="ECO:0000256" key="3">
    <source>
        <dbReference type="PROSITE-ProRule" id="PRU00221"/>
    </source>
</evidence>
<dbReference type="GO" id="GO:0046540">
    <property type="term" value="C:U4/U6 x U5 tri-snRNP complex"/>
    <property type="evidence" value="ECO:0007669"/>
    <property type="project" value="TreeGrafter"/>
</dbReference>
<feature type="repeat" description="WD" evidence="3">
    <location>
        <begin position="15"/>
        <end position="56"/>
    </location>
</feature>
<dbReference type="GO" id="GO:0017070">
    <property type="term" value="F:U6 snRNA binding"/>
    <property type="evidence" value="ECO:0007669"/>
    <property type="project" value="TreeGrafter"/>
</dbReference>
<proteinExistence type="predicted"/>
<dbReference type="OMA" id="YANCAEF"/>
<dbReference type="RefSeq" id="XP_009034512.1">
    <property type="nucleotide sequence ID" value="XM_009036264.1"/>
</dbReference>
<dbReference type="GO" id="GO:0000398">
    <property type="term" value="P:mRNA splicing, via spliceosome"/>
    <property type="evidence" value="ECO:0007669"/>
    <property type="project" value="TreeGrafter"/>
</dbReference>
<dbReference type="PROSITE" id="PS50294">
    <property type="entry name" value="WD_REPEATS_REGION"/>
    <property type="match status" value="2"/>
</dbReference>
<evidence type="ECO:0000256" key="2">
    <source>
        <dbReference type="ARBA" id="ARBA00022737"/>
    </source>
</evidence>
<dbReference type="PROSITE" id="PS00678">
    <property type="entry name" value="WD_REPEATS_1"/>
    <property type="match status" value="2"/>
</dbReference>
<reference evidence="4 5" key="1">
    <citation type="journal article" date="2011" name="Proc. Natl. Acad. Sci. U.S.A.">
        <title>Niche of harmful alga Aureococcus anophagefferens revealed through ecogenomics.</title>
        <authorList>
            <person name="Gobler C.J."/>
            <person name="Berry D.L."/>
            <person name="Dyhrman S.T."/>
            <person name="Wilhelm S.W."/>
            <person name="Salamov A."/>
            <person name="Lobanov A.V."/>
            <person name="Zhang Y."/>
            <person name="Collier J.L."/>
            <person name="Wurch L.L."/>
            <person name="Kustka A.B."/>
            <person name="Dill B.D."/>
            <person name="Shah M."/>
            <person name="VerBerkmoes N.C."/>
            <person name="Kuo A."/>
            <person name="Terry A."/>
            <person name="Pangilinan J."/>
            <person name="Lindquist E.A."/>
            <person name="Lucas S."/>
            <person name="Paulsen I.T."/>
            <person name="Hattenrath-Lehmann T.K."/>
            <person name="Talmage S.C."/>
            <person name="Walker E.A."/>
            <person name="Koch F."/>
            <person name="Burson A.M."/>
            <person name="Marcoval M.A."/>
            <person name="Tang Y.Z."/>
            <person name="Lecleir G.R."/>
            <person name="Coyne K.J."/>
            <person name="Berg G.M."/>
            <person name="Bertrand E.M."/>
            <person name="Saito M.A."/>
            <person name="Gladyshev V.N."/>
            <person name="Grigoriev I.V."/>
        </authorList>
    </citation>
    <scope>NUCLEOTIDE SEQUENCE [LARGE SCALE GENOMIC DNA]</scope>
    <source>
        <strain evidence="5">CCMP 1984</strain>
    </source>
</reference>
<sequence>MGIFSAVDGGLLVLLEGHDGYANCAEFSPDGARVVTASLDRTARVWDAATGATLMTLRGHACYVHCCAFSPDGSRVVTGGSDGTARVWDVRASQL</sequence>
<keyword evidence="1 3" id="KW-0853">WD repeat</keyword>
<feature type="repeat" description="WD" evidence="3">
    <location>
        <begin position="57"/>
        <end position="95"/>
    </location>
</feature>
<protein>
    <submittedName>
        <fullName evidence="4">Uncharacterized protein</fullName>
    </submittedName>
</protein>
<dbReference type="InParanoid" id="F0Y1F9"/>
<evidence type="ECO:0000256" key="1">
    <source>
        <dbReference type="ARBA" id="ARBA00022574"/>
    </source>
</evidence>
<name>F0Y1F9_AURAN</name>
<organism evidence="5">
    <name type="scientific">Aureococcus anophagefferens</name>
    <name type="common">Harmful bloom alga</name>
    <dbReference type="NCBI Taxonomy" id="44056"/>
    <lineage>
        <taxon>Eukaryota</taxon>
        <taxon>Sar</taxon>
        <taxon>Stramenopiles</taxon>
        <taxon>Ochrophyta</taxon>
        <taxon>Pelagophyceae</taxon>
        <taxon>Pelagomonadales</taxon>
        <taxon>Pelagomonadaceae</taxon>
        <taxon>Aureococcus</taxon>
    </lineage>
</organism>
<dbReference type="Proteomes" id="UP000002729">
    <property type="component" value="Unassembled WGS sequence"/>
</dbReference>
<dbReference type="PROSITE" id="PS50082">
    <property type="entry name" value="WD_REPEATS_2"/>
    <property type="match status" value="2"/>
</dbReference>
<keyword evidence="5" id="KW-1185">Reference proteome</keyword>